<keyword evidence="2" id="KW-1185">Reference proteome</keyword>
<protein>
    <submittedName>
        <fullName evidence="1">Str. FM013</fullName>
    </submittedName>
</protein>
<dbReference type="Proteomes" id="UP000053732">
    <property type="component" value="Unassembled WGS sequence"/>
</dbReference>
<organism evidence="1 2">
    <name type="scientific">Penicillium camemberti (strain FM 013)</name>
    <dbReference type="NCBI Taxonomy" id="1429867"/>
    <lineage>
        <taxon>Eukaryota</taxon>
        <taxon>Fungi</taxon>
        <taxon>Dikarya</taxon>
        <taxon>Ascomycota</taxon>
        <taxon>Pezizomycotina</taxon>
        <taxon>Eurotiomycetes</taxon>
        <taxon>Eurotiomycetidae</taxon>
        <taxon>Eurotiales</taxon>
        <taxon>Aspergillaceae</taxon>
        <taxon>Penicillium</taxon>
    </lineage>
</organism>
<accession>A0A0G4NSQ4</accession>
<gene>
    <name evidence="1" type="ORF">PCAMFM013_S001g000063</name>
</gene>
<reference evidence="1 2" key="1">
    <citation type="journal article" date="2014" name="Nat. Commun.">
        <title>Multiple recent horizontal transfers of a large genomic region in cheese making fungi.</title>
        <authorList>
            <person name="Cheeseman K."/>
            <person name="Ropars J."/>
            <person name="Renault P."/>
            <person name="Dupont J."/>
            <person name="Gouzy J."/>
            <person name="Branca A."/>
            <person name="Abraham A.L."/>
            <person name="Ceppi M."/>
            <person name="Conseiller E."/>
            <person name="Debuchy R."/>
            <person name="Malagnac F."/>
            <person name="Goarin A."/>
            <person name="Silar P."/>
            <person name="Lacoste S."/>
            <person name="Sallet E."/>
            <person name="Bensimon A."/>
            <person name="Giraud T."/>
            <person name="Brygoo Y."/>
        </authorList>
    </citation>
    <scope>NUCLEOTIDE SEQUENCE [LARGE SCALE GENOMIC DNA]</scope>
    <source>
        <strain evidence="2">FM 013</strain>
    </source>
</reference>
<evidence type="ECO:0000313" key="1">
    <source>
        <dbReference type="EMBL" id="CRL17103.1"/>
    </source>
</evidence>
<sequence>MHTLALCHGRCSWPLSLTATLYPSTGRHVLRRFGTFGALVKVTSDDETAVGCSSGARFG</sequence>
<proteinExistence type="predicted"/>
<evidence type="ECO:0000313" key="2">
    <source>
        <dbReference type="Proteomes" id="UP000053732"/>
    </source>
</evidence>
<name>A0A0G4NSQ4_PENC3</name>
<dbReference type="EMBL" id="HG793134">
    <property type="protein sequence ID" value="CRL17103.1"/>
    <property type="molecule type" value="Genomic_DNA"/>
</dbReference>
<dbReference type="AlphaFoldDB" id="A0A0G4NSQ4"/>